<dbReference type="RefSeq" id="WP_211631544.1">
    <property type="nucleotide sequence ID" value="NZ_CP073100.1"/>
</dbReference>
<feature type="transmembrane region" description="Helical" evidence="2">
    <location>
        <begin position="115"/>
        <end position="136"/>
    </location>
</feature>
<evidence type="ECO:0000256" key="1">
    <source>
        <dbReference type="SAM" id="MobiDB-lite"/>
    </source>
</evidence>
<feature type="compositionally biased region" description="Basic and acidic residues" evidence="1">
    <location>
        <begin position="240"/>
        <end position="249"/>
    </location>
</feature>
<dbReference type="EMBL" id="CP073100">
    <property type="protein sequence ID" value="QUE51405.1"/>
    <property type="molecule type" value="Genomic_DNA"/>
</dbReference>
<organism evidence="4 5">
    <name type="scientific">Luteolibacter ambystomatis</name>
    <dbReference type="NCBI Taxonomy" id="2824561"/>
    <lineage>
        <taxon>Bacteria</taxon>
        <taxon>Pseudomonadati</taxon>
        <taxon>Verrucomicrobiota</taxon>
        <taxon>Verrucomicrobiia</taxon>
        <taxon>Verrucomicrobiales</taxon>
        <taxon>Verrucomicrobiaceae</taxon>
        <taxon>Luteolibacter</taxon>
    </lineage>
</organism>
<dbReference type="InterPro" id="IPR025565">
    <property type="entry name" value="DUF4328"/>
</dbReference>
<feature type="transmembrane region" description="Helical" evidence="2">
    <location>
        <begin position="36"/>
        <end position="54"/>
    </location>
</feature>
<feature type="region of interest" description="Disordered" evidence="1">
    <location>
        <begin position="234"/>
        <end position="275"/>
    </location>
</feature>
<gene>
    <name evidence="4" type="ORF">KBB96_00560</name>
</gene>
<evidence type="ECO:0000313" key="5">
    <source>
        <dbReference type="Proteomes" id="UP000676169"/>
    </source>
</evidence>
<reference evidence="4" key="1">
    <citation type="submission" date="2021-04" db="EMBL/GenBank/DDBJ databases">
        <title>Luteolibacter sp. 32A isolated from the skin of an Anderson's salamander (Ambystoma andersonii).</title>
        <authorList>
            <person name="Spergser J."/>
            <person name="Busse H.-J."/>
        </authorList>
    </citation>
    <scope>NUCLEOTIDE SEQUENCE</scope>
    <source>
        <strain evidence="4">32A</strain>
    </source>
</reference>
<name>A0A975J025_9BACT</name>
<keyword evidence="5" id="KW-1185">Reference proteome</keyword>
<proteinExistence type="predicted"/>
<dbReference type="KEGG" id="lamb:KBB96_00560"/>
<evidence type="ECO:0000256" key="2">
    <source>
        <dbReference type="SAM" id="Phobius"/>
    </source>
</evidence>
<keyword evidence="2" id="KW-0472">Membrane</keyword>
<dbReference type="Pfam" id="PF14219">
    <property type="entry name" value="DUF4328"/>
    <property type="match status" value="1"/>
</dbReference>
<dbReference type="AlphaFoldDB" id="A0A975J025"/>
<feature type="transmembrane region" description="Helical" evidence="2">
    <location>
        <begin position="175"/>
        <end position="198"/>
    </location>
</feature>
<keyword evidence="2" id="KW-1133">Transmembrane helix</keyword>
<evidence type="ECO:0000259" key="3">
    <source>
        <dbReference type="Pfam" id="PF14219"/>
    </source>
</evidence>
<keyword evidence="2" id="KW-0812">Transmembrane</keyword>
<evidence type="ECO:0000313" key="4">
    <source>
        <dbReference type="EMBL" id="QUE51405.1"/>
    </source>
</evidence>
<sequence>MAELPDNPYAAPATTDAPTGAILRADGQELQDPRTLGWLAVGFLWLYAFCRIVFGWMEAGMSGLYMEDAAQSELPAVGTGLTFIGTVITFLMWTYRCSSNAWRLERMDTKPGMAVGSYFIPFYNLAGPCLAMREIIQVTYRHTDRKSIKGLVMHWWLGWVTFNLSSRFMQDSEYWWFPLACMTISAAFLTAIILNLGAAQSTIRAPLHLPDDGHSRLRHSPLPAIEAGLPLANLPRHKSHDAPVPEPKKKAAPSKPHPNAPVPRRPEAEGETPPP</sequence>
<feature type="domain" description="DUF4328" evidence="3">
    <location>
        <begin position="78"/>
        <end position="169"/>
    </location>
</feature>
<protein>
    <submittedName>
        <fullName evidence="4">DUF4328 domain-containing protein</fullName>
    </submittedName>
</protein>
<dbReference type="Proteomes" id="UP000676169">
    <property type="component" value="Chromosome"/>
</dbReference>
<accession>A0A975J025</accession>
<feature type="transmembrane region" description="Helical" evidence="2">
    <location>
        <begin position="74"/>
        <end position="95"/>
    </location>
</feature>